<protein>
    <submittedName>
        <fullName evidence="3">TIGR03620 family F420-dependent LLM class oxidoreductase</fullName>
    </submittedName>
</protein>
<dbReference type="RefSeq" id="WP_122199327.1">
    <property type="nucleotide sequence ID" value="NZ_JBHSKC010000029.1"/>
</dbReference>
<proteinExistence type="predicted"/>
<sequence length="310" mass="32997">MVDADVVREARRRLGRVGVWLNKQVYGPVPAAEETREVARIEALGYGSVWTGETVGGKDAFAQHALYLAATEDLVVGTGIANVWARHGGTAHGGAATLADAYPGRFVFGIGAGHPYQAQAVGVAEWKPLQKMRSYLDEMDAGTPLPPGFPARRLVSDAPYPRVLAAINPRMLDLARDRADGVHTFFVPVAHTADARRVLGPDGLVIPQVSALIEPDPDVARATLRATASQGLRVAAYARNLARLGFSADEIENVSDRVLDAVYAHGDEKAIARRVAEYLDAGADHVLVTPSAGSLSGMVDELERLAPALL</sequence>
<dbReference type="InterPro" id="IPR011251">
    <property type="entry name" value="Luciferase-like_dom"/>
</dbReference>
<evidence type="ECO:0000259" key="2">
    <source>
        <dbReference type="Pfam" id="PF00296"/>
    </source>
</evidence>
<evidence type="ECO:0000313" key="3">
    <source>
        <dbReference type="EMBL" id="RMI36648.1"/>
    </source>
</evidence>
<dbReference type="EMBL" id="RFFG01000130">
    <property type="protein sequence ID" value="RMI36648.1"/>
    <property type="molecule type" value="Genomic_DNA"/>
</dbReference>
<gene>
    <name evidence="3" type="ORF">EBO15_38090</name>
</gene>
<dbReference type="AlphaFoldDB" id="A0A3M2LP90"/>
<dbReference type="InterPro" id="IPR019922">
    <property type="entry name" value="Lucif-like_OxRdatse_MSMEG_4141"/>
</dbReference>
<dbReference type="Proteomes" id="UP000282674">
    <property type="component" value="Unassembled WGS sequence"/>
</dbReference>
<dbReference type="InterPro" id="IPR036661">
    <property type="entry name" value="Luciferase-like_sf"/>
</dbReference>
<dbReference type="PANTHER" id="PTHR43244">
    <property type="match status" value="1"/>
</dbReference>
<reference evidence="3 4" key="1">
    <citation type="submission" date="2018-10" db="EMBL/GenBank/DDBJ databases">
        <title>Isolation from soil.</title>
        <authorList>
            <person name="Hu J."/>
        </authorList>
    </citation>
    <scope>NUCLEOTIDE SEQUENCE [LARGE SCALE GENOMIC DNA]</scope>
    <source>
        <strain evidence="3 4">NEAU-Ht49</strain>
    </source>
</reference>
<evidence type="ECO:0000256" key="1">
    <source>
        <dbReference type="ARBA" id="ARBA00023002"/>
    </source>
</evidence>
<dbReference type="OrthoDB" id="4760590at2"/>
<dbReference type="Gene3D" id="3.20.20.30">
    <property type="entry name" value="Luciferase-like domain"/>
    <property type="match status" value="1"/>
</dbReference>
<dbReference type="InterPro" id="IPR050564">
    <property type="entry name" value="F420-G6PD/mer"/>
</dbReference>
<evidence type="ECO:0000313" key="4">
    <source>
        <dbReference type="Proteomes" id="UP000282674"/>
    </source>
</evidence>
<dbReference type="NCBIfam" id="TIGR03620">
    <property type="entry name" value="F420_MSMEG_4141"/>
    <property type="match status" value="1"/>
</dbReference>
<keyword evidence="1" id="KW-0560">Oxidoreductase</keyword>
<accession>A0A3M2LP90</accession>
<dbReference type="SUPFAM" id="SSF51679">
    <property type="entry name" value="Bacterial luciferase-like"/>
    <property type="match status" value="1"/>
</dbReference>
<comment type="caution">
    <text evidence="3">The sequence shown here is derived from an EMBL/GenBank/DDBJ whole genome shotgun (WGS) entry which is preliminary data.</text>
</comment>
<dbReference type="Pfam" id="PF00296">
    <property type="entry name" value="Bac_luciferase"/>
    <property type="match status" value="1"/>
</dbReference>
<name>A0A3M2LP90_9ACTN</name>
<keyword evidence="4" id="KW-1185">Reference proteome</keyword>
<feature type="domain" description="Luciferase-like" evidence="2">
    <location>
        <begin position="25"/>
        <end position="285"/>
    </location>
</feature>
<organism evidence="3 4">
    <name type="scientific">Actinomadura harenae</name>
    <dbReference type="NCBI Taxonomy" id="2483351"/>
    <lineage>
        <taxon>Bacteria</taxon>
        <taxon>Bacillati</taxon>
        <taxon>Actinomycetota</taxon>
        <taxon>Actinomycetes</taxon>
        <taxon>Streptosporangiales</taxon>
        <taxon>Thermomonosporaceae</taxon>
        <taxon>Actinomadura</taxon>
    </lineage>
</organism>
<dbReference type="PANTHER" id="PTHR43244:SF1">
    <property type="entry name" value="5,10-METHYLENETETRAHYDROMETHANOPTERIN REDUCTASE"/>
    <property type="match status" value="1"/>
</dbReference>
<dbReference type="GO" id="GO:0016705">
    <property type="term" value="F:oxidoreductase activity, acting on paired donors, with incorporation or reduction of molecular oxygen"/>
    <property type="evidence" value="ECO:0007669"/>
    <property type="project" value="InterPro"/>
</dbReference>